<feature type="compositionally biased region" description="Basic and acidic residues" evidence="1">
    <location>
        <begin position="146"/>
        <end position="165"/>
    </location>
</feature>
<dbReference type="InterPro" id="IPR027911">
    <property type="entry name" value="DUF4604"/>
</dbReference>
<feature type="compositionally biased region" description="Low complexity" evidence="1">
    <location>
        <begin position="58"/>
        <end position="68"/>
    </location>
</feature>
<dbReference type="Pfam" id="PF15377">
    <property type="entry name" value="DUF4604"/>
    <property type="match status" value="1"/>
</dbReference>
<reference evidence="3 5" key="1">
    <citation type="journal article" date="2024" name="Commun. Biol.">
        <title>Comparative genomic analysis of thermophilic fungi reveals convergent evolutionary adaptations and gene losses.</title>
        <authorList>
            <person name="Steindorff A.S."/>
            <person name="Aguilar-Pontes M.V."/>
            <person name="Robinson A.J."/>
            <person name="Andreopoulos B."/>
            <person name="LaButti K."/>
            <person name="Kuo A."/>
            <person name="Mondo S."/>
            <person name="Riley R."/>
            <person name="Otillar R."/>
            <person name="Haridas S."/>
            <person name="Lipzen A."/>
            <person name="Grimwood J."/>
            <person name="Schmutz J."/>
            <person name="Clum A."/>
            <person name="Reid I.D."/>
            <person name="Moisan M.C."/>
            <person name="Butler G."/>
            <person name="Nguyen T.T.M."/>
            <person name="Dewar K."/>
            <person name="Conant G."/>
            <person name="Drula E."/>
            <person name="Henrissat B."/>
            <person name="Hansel C."/>
            <person name="Singer S."/>
            <person name="Hutchinson M.I."/>
            <person name="de Vries R.P."/>
            <person name="Natvig D.O."/>
            <person name="Powell A.J."/>
            <person name="Tsang A."/>
            <person name="Grigoriev I.V."/>
        </authorList>
    </citation>
    <scope>NUCLEOTIDE SEQUENCE [LARGE SCALE GENOMIC DNA]</scope>
    <source>
        <strain evidence="3 5">CBS 620.91</strain>
    </source>
</reference>
<name>A0ABR3V2V4_HUMIN</name>
<protein>
    <recommendedName>
        <fullName evidence="2">DUF4604 domain-containing protein</fullName>
    </recommendedName>
</protein>
<proteinExistence type="predicted"/>
<accession>A0ABR3V2V4</accession>
<sequence length="210" mass="21755">MSGKLNAKNLQYNRSLPPFLARLRGEADDETRGGPDPILAARRRPVKPRSASEEAEDAPVVVDEQGNVVDGGGVSVGKDGSVTVKEEGDGRKDAKEAEGDNGDGDAAAGSAAPAENLASVGGPRKKRKIARVVGAGDGEEEDREADGDNKKSRGGEKDRDGDKHGRATGKPSSATSRDATKGSDAQAVPAKDKPKKKAKKIKLSFGDDDG</sequence>
<organism evidence="3 5">
    <name type="scientific">Humicola insolens</name>
    <name type="common">Soft-rot fungus</name>
    <dbReference type="NCBI Taxonomy" id="85995"/>
    <lineage>
        <taxon>Eukaryota</taxon>
        <taxon>Fungi</taxon>
        <taxon>Dikarya</taxon>
        <taxon>Ascomycota</taxon>
        <taxon>Pezizomycotina</taxon>
        <taxon>Sordariomycetes</taxon>
        <taxon>Sordariomycetidae</taxon>
        <taxon>Sordariales</taxon>
        <taxon>Chaetomiaceae</taxon>
        <taxon>Mycothermus</taxon>
    </lineage>
</organism>
<dbReference type="EMBL" id="JAZGSY010000504">
    <property type="protein sequence ID" value="KAL1835930.1"/>
    <property type="molecule type" value="Genomic_DNA"/>
</dbReference>
<evidence type="ECO:0000259" key="2">
    <source>
        <dbReference type="Pfam" id="PF15377"/>
    </source>
</evidence>
<dbReference type="EMBL" id="JAZGSY010000144">
    <property type="protein sequence ID" value="KAL1839707.1"/>
    <property type="molecule type" value="Genomic_DNA"/>
</dbReference>
<comment type="caution">
    <text evidence="3">The sequence shown here is derived from an EMBL/GenBank/DDBJ whole genome shotgun (WGS) entry which is preliminary data.</text>
</comment>
<feature type="compositionally biased region" description="Basic and acidic residues" evidence="1">
    <location>
        <begin position="84"/>
        <end position="98"/>
    </location>
</feature>
<reference evidence="3" key="2">
    <citation type="submission" date="2024-01" db="EMBL/GenBank/DDBJ databases">
        <authorList>
            <consortium name="Lawrence Berkeley National Laboratory"/>
            <person name="Steindorff A.S."/>
            <person name="Aguilar-pontes M.V."/>
            <person name="Robinson A.J."/>
            <person name="Andreopoulos B."/>
            <person name="LaButti K."/>
            <person name="Kuo A."/>
            <person name="Mondo S."/>
            <person name="Riley R."/>
            <person name="Otillar R."/>
            <person name="Haridas S."/>
            <person name="Lipzen A."/>
            <person name="Grimwood J."/>
            <person name="Schmutz J."/>
            <person name="Clum A."/>
            <person name="Conant G."/>
            <person name="Drula E."/>
            <person name="Henrissat B."/>
            <person name="Hansel C."/>
            <person name="Singer S."/>
            <person name="de Vries R."/>
            <person name="Natvig D."/>
            <person name="Powell A.J."/>
            <person name="Tsang A."/>
            <person name="Grigoriev I.V."/>
        </authorList>
    </citation>
    <scope>NUCLEOTIDE SEQUENCE</scope>
    <source>
        <strain evidence="3">CBS 620.91</strain>
    </source>
</reference>
<feature type="compositionally biased region" description="Basic and acidic residues" evidence="1">
    <location>
        <begin position="23"/>
        <end position="33"/>
    </location>
</feature>
<feature type="compositionally biased region" description="Low complexity" evidence="1">
    <location>
        <begin position="104"/>
        <end position="115"/>
    </location>
</feature>
<keyword evidence="5" id="KW-1185">Reference proteome</keyword>
<evidence type="ECO:0000256" key="1">
    <source>
        <dbReference type="SAM" id="MobiDB-lite"/>
    </source>
</evidence>
<feature type="compositionally biased region" description="Basic residues" evidence="1">
    <location>
        <begin position="193"/>
        <end position="202"/>
    </location>
</feature>
<evidence type="ECO:0000313" key="4">
    <source>
        <dbReference type="EMBL" id="KAL1839707.1"/>
    </source>
</evidence>
<feature type="region of interest" description="Disordered" evidence="1">
    <location>
        <begin position="23"/>
        <end position="210"/>
    </location>
</feature>
<feature type="domain" description="DUF4604" evidence="2">
    <location>
        <begin position="8"/>
        <end position="209"/>
    </location>
</feature>
<evidence type="ECO:0000313" key="3">
    <source>
        <dbReference type="EMBL" id="KAL1835930.1"/>
    </source>
</evidence>
<dbReference type="Proteomes" id="UP001583172">
    <property type="component" value="Unassembled WGS sequence"/>
</dbReference>
<gene>
    <name evidence="4" type="ORF">VTJ49DRAFT_1244</name>
    <name evidence="3" type="ORF">VTJ49DRAFT_5860</name>
</gene>
<evidence type="ECO:0000313" key="5">
    <source>
        <dbReference type="Proteomes" id="UP001583172"/>
    </source>
</evidence>